<dbReference type="RefSeq" id="WP_169402442.1">
    <property type="nucleotide sequence ID" value="NZ_JAADJU010000003.1"/>
</dbReference>
<dbReference type="GO" id="GO:0044716">
    <property type="term" value="F:8-oxo-GDP phosphatase activity"/>
    <property type="evidence" value="ECO:0007669"/>
    <property type="project" value="TreeGrafter"/>
</dbReference>
<proteinExistence type="inferred from homology"/>
<protein>
    <submittedName>
        <fullName evidence="6">Pyrimidine (Deoxy)nucleoside triphosphate diphosphatase</fullName>
    </submittedName>
</protein>
<evidence type="ECO:0000256" key="3">
    <source>
        <dbReference type="ARBA" id="ARBA00022801"/>
    </source>
</evidence>
<organism evidence="6 7">
    <name type="scientific">Rouxiella aceris</name>
    <dbReference type="NCBI Taxonomy" id="2703884"/>
    <lineage>
        <taxon>Bacteria</taxon>
        <taxon>Pseudomonadati</taxon>
        <taxon>Pseudomonadota</taxon>
        <taxon>Gammaproteobacteria</taxon>
        <taxon>Enterobacterales</taxon>
        <taxon>Yersiniaceae</taxon>
        <taxon>Rouxiella</taxon>
    </lineage>
</organism>
<sequence length="138" mass="15614">MSALKQIEVVAAIIERGDHILLARRDSHSDQAGLWEFPGGKVEPGETQPQALARELQEELAIDADVQQWVASHRWQQRDRLIVLHAWRVSPFRGELRLHCHSEVRWVTPEQALQFALAPADIPLLAAYITQRDAAATQ</sequence>
<name>A0A848MHW2_9GAMM</name>
<dbReference type="Proteomes" id="UP000585363">
    <property type="component" value="Unassembled WGS sequence"/>
</dbReference>
<dbReference type="SUPFAM" id="SSF55811">
    <property type="entry name" value="Nudix"/>
    <property type="match status" value="1"/>
</dbReference>
<reference evidence="6 7" key="2">
    <citation type="submission" date="2020-06" db="EMBL/GenBank/DDBJ databases">
        <title>Polyphasic characterization of a Rahnella strain isolated from tree sap.</title>
        <authorList>
            <person name="Kim I.S."/>
        </authorList>
    </citation>
    <scope>NUCLEOTIDE SEQUENCE [LARGE SCALE GENOMIC DNA]</scope>
    <source>
        <strain evidence="6 7">SAP-1</strain>
    </source>
</reference>
<dbReference type="GO" id="GO:0044715">
    <property type="term" value="F:8-oxo-dGDP phosphatase activity"/>
    <property type="evidence" value="ECO:0007669"/>
    <property type="project" value="TreeGrafter"/>
</dbReference>
<dbReference type="PROSITE" id="PS51462">
    <property type="entry name" value="NUDIX"/>
    <property type="match status" value="1"/>
</dbReference>
<dbReference type="CDD" id="cd03425">
    <property type="entry name" value="NUDIX_MutT_NudA_like"/>
    <property type="match status" value="1"/>
</dbReference>
<evidence type="ECO:0000313" key="7">
    <source>
        <dbReference type="Proteomes" id="UP000585363"/>
    </source>
</evidence>
<dbReference type="Gene3D" id="3.90.79.10">
    <property type="entry name" value="Nucleoside Triphosphate Pyrophosphohydrolase"/>
    <property type="match status" value="1"/>
</dbReference>
<keyword evidence="4" id="KW-0460">Magnesium</keyword>
<dbReference type="Pfam" id="PF00293">
    <property type="entry name" value="NUDIX"/>
    <property type="match status" value="1"/>
</dbReference>
<dbReference type="InterPro" id="IPR047127">
    <property type="entry name" value="MutT-like"/>
</dbReference>
<evidence type="ECO:0000259" key="5">
    <source>
        <dbReference type="PROSITE" id="PS51462"/>
    </source>
</evidence>
<gene>
    <name evidence="6" type="ORF">GW590_07750</name>
</gene>
<dbReference type="PRINTS" id="PR00502">
    <property type="entry name" value="NUDIXFAMILY"/>
</dbReference>
<dbReference type="GO" id="GO:0006281">
    <property type="term" value="P:DNA repair"/>
    <property type="evidence" value="ECO:0007669"/>
    <property type="project" value="InterPro"/>
</dbReference>
<feature type="domain" description="Nudix hydrolase" evidence="5">
    <location>
        <begin position="5"/>
        <end position="130"/>
    </location>
</feature>
<keyword evidence="3" id="KW-0378">Hydrolase</keyword>
<dbReference type="EMBL" id="JAADJU010000003">
    <property type="protein sequence ID" value="NMP26753.1"/>
    <property type="molecule type" value="Genomic_DNA"/>
</dbReference>
<comment type="cofactor">
    <cofactor evidence="1">
        <name>Mg(2+)</name>
        <dbReference type="ChEBI" id="CHEBI:18420"/>
    </cofactor>
</comment>
<dbReference type="PANTHER" id="PTHR47707">
    <property type="entry name" value="8-OXO-DGTP DIPHOSPHATASE"/>
    <property type="match status" value="1"/>
</dbReference>
<dbReference type="GO" id="GO:0008413">
    <property type="term" value="F:8-oxo-7,8-dihydroguanosine triphosphate pyrophosphatase activity"/>
    <property type="evidence" value="ECO:0007669"/>
    <property type="project" value="TreeGrafter"/>
</dbReference>
<accession>A0A848MHW2</accession>
<dbReference type="AlphaFoldDB" id="A0A848MHW2"/>
<dbReference type="GO" id="GO:0035539">
    <property type="term" value="F:8-oxo-7,8-dihydrodeoxyguanosine triphosphate pyrophosphatase activity"/>
    <property type="evidence" value="ECO:0007669"/>
    <property type="project" value="TreeGrafter"/>
</dbReference>
<comment type="similarity">
    <text evidence="2">Belongs to the Nudix hydrolase family.</text>
</comment>
<dbReference type="InterPro" id="IPR000086">
    <property type="entry name" value="NUDIX_hydrolase_dom"/>
</dbReference>
<dbReference type="NCBIfam" id="NF007834">
    <property type="entry name" value="PRK10546.1"/>
    <property type="match status" value="1"/>
</dbReference>
<comment type="caution">
    <text evidence="6">The sequence shown here is derived from an EMBL/GenBank/DDBJ whole genome shotgun (WGS) entry which is preliminary data.</text>
</comment>
<dbReference type="InterPro" id="IPR015797">
    <property type="entry name" value="NUDIX_hydrolase-like_dom_sf"/>
</dbReference>
<evidence type="ECO:0000256" key="4">
    <source>
        <dbReference type="ARBA" id="ARBA00022842"/>
    </source>
</evidence>
<evidence type="ECO:0000313" key="6">
    <source>
        <dbReference type="EMBL" id="NMP26753.1"/>
    </source>
</evidence>
<dbReference type="InterPro" id="IPR020476">
    <property type="entry name" value="Nudix_hydrolase"/>
</dbReference>
<dbReference type="PANTHER" id="PTHR47707:SF2">
    <property type="entry name" value="CTP PYROPHOSPHOHYDROLASE"/>
    <property type="match status" value="1"/>
</dbReference>
<evidence type="ECO:0000256" key="1">
    <source>
        <dbReference type="ARBA" id="ARBA00001946"/>
    </source>
</evidence>
<reference evidence="6 7" key="1">
    <citation type="submission" date="2020-01" db="EMBL/GenBank/DDBJ databases">
        <authorList>
            <person name="Lee S.D."/>
        </authorList>
    </citation>
    <scope>NUCLEOTIDE SEQUENCE [LARGE SCALE GENOMIC DNA]</scope>
    <source>
        <strain evidence="6 7">SAP-1</strain>
    </source>
</reference>
<evidence type="ECO:0000256" key="2">
    <source>
        <dbReference type="ARBA" id="ARBA00005582"/>
    </source>
</evidence>
<keyword evidence="7" id="KW-1185">Reference proteome</keyword>